<dbReference type="Proteomes" id="UP001412067">
    <property type="component" value="Unassembled WGS sequence"/>
</dbReference>
<sequence length="900" mass="100063">MNAMGMLGSYISRGVHTVSDTFHPFGGAVDIIVVQQPDGSFKSSPWYIRFGKFQGFLKTKEKIVSISVNGVEAGIHMYLDHRGEAHFLKEIDIEEGELAILPQTSGDREEEEQFRKVQSCNHECSMTDLGTTKFAQNGKILARTSSRRSNILGLMFGRRSIKGNEMNGGVARVDSLERAKIAANLLELKWSTNLMDNSDFQYNPINEDDSSNKSTDLKGGKEEIPHPDVEHESDEIADSSDRIIVHNFSIESEHFEERIGCDSVTQGAVFEVSASEREDIVLGTISMEDSNCRNSGRNMETHTHFQEELACASGLSGQEAHVISVGSSRLLTFPPISSVPEELKENTEILNYKNSIGLQENFGLTDSVSVDSQTMPSSDGAFPSDEVLAEFGSRNSSQNALFEKHIQENDRSTTFCSNQQDKEVYLHESPNESSQLHGVENFGVNARTNCYLSNTINISQDYDTTSELLVVESREKSSDSEEDLFLFSHIDGFGFNEAKLEASSSATDEKEKPQLLYADDDSVEGHALKDGSGEDSSEDLLEESITSSSPIKIPRFKTSMEDSKISPKSLPTIRSCIHDLERSHKPSPLSTSLDVSFAKSKCHLSKMECSTTLNMEDDSQTNLVQENCTYEAVASTFDIKNGHVAKGMPICPILELSLCRHLLYEGMGLGAASQVFNSEKITVEKFHALGPPLLKNDKLVARIGGCYLPWSSAAPMVLQIITFGEEPIFKPQDVIMVERVEKKNELDVSFAEVSSEGSWKLWPFGFSRSKTIKAVQFTRDGIDQLNPGATSTTIKSSSGDDCIQKIKNRKKKVRWLTPSSEELAALNLKEGSNVVTFRFSTAMLGLQQVLFLLWILFRPCLKFMIMPAQIYFFNQVDARIYLLKWNTRIVISDVDGTITR</sequence>
<feature type="region of interest" description="Disordered" evidence="1">
    <location>
        <begin position="201"/>
        <end position="234"/>
    </location>
</feature>
<feature type="compositionally biased region" description="Basic and acidic residues" evidence="1">
    <location>
        <begin position="215"/>
        <end position="230"/>
    </location>
</feature>
<feature type="domain" description="Lipin N-terminal" evidence="3">
    <location>
        <begin position="12"/>
        <end position="98"/>
    </location>
</feature>
<dbReference type="PANTHER" id="PTHR12181">
    <property type="entry name" value="LIPIN"/>
    <property type="match status" value="1"/>
</dbReference>
<comment type="caution">
    <text evidence="5">The sequence shown here is derived from an EMBL/GenBank/DDBJ whole genome shotgun (WGS) entry which is preliminary data.</text>
</comment>
<keyword evidence="2" id="KW-0472">Membrane</keyword>
<evidence type="ECO:0000256" key="1">
    <source>
        <dbReference type="SAM" id="MobiDB-lite"/>
    </source>
</evidence>
<keyword evidence="6" id="KW-1185">Reference proteome</keyword>
<dbReference type="InterPro" id="IPR007651">
    <property type="entry name" value="Lipin_N"/>
</dbReference>
<evidence type="ECO:0000259" key="3">
    <source>
        <dbReference type="Pfam" id="PF04571"/>
    </source>
</evidence>
<dbReference type="InterPro" id="IPR031703">
    <property type="entry name" value="Lipin_mid"/>
</dbReference>
<feature type="compositionally biased region" description="Acidic residues" evidence="1">
    <location>
        <begin position="533"/>
        <end position="542"/>
    </location>
</feature>
<evidence type="ECO:0000259" key="4">
    <source>
        <dbReference type="Pfam" id="PF16876"/>
    </source>
</evidence>
<dbReference type="PANTHER" id="PTHR12181:SF12">
    <property type="entry name" value="PHOSPHATIDATE PHOSPHATASE"/>
    <property type="match status" value="1"/>
</dbReference>
<organism evidence="5 6">
    <name type="scientific">Platanthera guangdongensis</name>
    <dbReference type="NCBI Taxonomy" id="2320717"/>
    <lineage>
        <taxon>Eukaryota</taxon>
        <taxon>Viridiplantae</taxon>
        <taxon>Streptophyta</taxon>
        <taxon>Embryophyta</taxon>
        <taxon>Tracheophyta</taxon>
        <taxon>Spermatophyta</taxon>
        <taxon>Magnoliopsida</taxon>
        <taxon>Liliopsida</taxon>
        <taxon>Asparagales</taxon>
        <taxon>Orchidaceae</taxon>
        <taxon>Orchidoideae</taxon>
        <taxon>Orchideae</taxon>
        <taxon>Orchidinae</taxon>
        <taxon>Platanthera</taxon>
    </lineage>
</organism>
<evidence type="ECO:0000313" key="5">
    <source>
        <dbReference type="EMBL" id="KAK8966633.1"/>
    </source>
</evidence>
<evidence type="ECO:0000256" key="2">
    <source>
        <dbReference type="SAM" id="Phobius"/>
    </source>
</evidence>
<feature type="compositionally biased region" description="Basic and acidic residues" evidence="1">
    <location>
        <begin position="523"/>
        <end position="532"/>
    </location>
</feature>
<protein>
    <recommendedName>
        <fullName evidence="7">Phosphatidate phosphatase</fullName>
    </recommendedName>
</protein>
<keyword evidence="2" id="KW-1133">Transmembrane helix</keyword>
<dbReference type="Pfam" id="PF16876">
    <property type="entry name" value="Lipin_mid"/>
    <property type="match status" value="1"/>
</dbReference>
<proteinExistence type="predicted"/>
<feature type="transmembrane region" description="Helical" evidence="2">
    <location>
        <begin position="837"/>
        <end position="857"/>
    </location>
</feature>
<feature type="region of interest" description="Disordered" evidence="1">
    <location>
        <begin position="503"/>
        <end position="544"/>
    </location>
</feature>
<evidence type="ECO:0000313" key="6">
    <source>
        <dbReference type="Proteomes" id="UP001412067"/>
    </source>
</evidence>
<feature type="domain" description="Lipin middle" evidence="4">
    <location>
        <begin position="655"/>
        <end position="739"/>
    </location>
</feature>
<keyword evidence="2" id="KW-0812">Transmembrane</keyword>
<dbReference type="Pfam" id="PF04571">
    <property type="entry name" value="Lipin_N"/>
    <property type="match status" value="1"/>
</dbReference>
<name>A0ABR2MRL9_9ASPA</name>
<dbReference type="InterPro" id="IPR026058">
    <property type="entry name" value="LIPIN"/>
</dbReference>
<gene>
    <name evidence="5" type="ORF">KSP40_PGU014317</name>
</gene>
<evidence type="ECO:0008006" key="7">
    <source>
        <dbReference type="Google" id="ProtNLM"/>
    </source>
</evidence>
<accession>A0ABR2MRL9</accession>
<dbReference type="EMBL" id="JBBWWR010000005">
    <property type="protein sequence ID" value="KAK8966633.1"/>
    <property type="molecule type" value="Genomic_DNA"/>
</dbReference>
<reference evidence="5 6" key="1">
    <citation type="journal article" date="2022" name="Nat. Plants">
        <title>Genomes of leafy and leafless Platanthera orchids illuminate the evolution of mycoheterotrophy.</title>
        <authorList>
            <person name="Li M.H."/>
            <person name="Liu K.W."/>
            <person name="Li Z."/>
            <person name="Lu H.C."/>
            <person name="Ye Q.L."/>
            <person name="Zhang D."/>
            <person name="Wang J.Y."/>
            <person name="Li Y.F."/>
            <person name="Zhong Z.M."/>
            <person name="Liu X."/>
            <person name="Yu X."/>
            <person name="Liu D.K."/>
            <person name="Tu X.D."/>
            <person name="Liu B."/>
            <person name="Hao Y."/>
            <person name="Liao X.Y."/>
            <person name="Jiang Y.T."/>
            <person name="Sun W.H."/>
            <person name="Chen J."/>
            <person name="Chen Y.Q."/>
            <person name="Ai Y."/>
            <person name="Zhai J.W."/>
            <person name="Wu S.S."/>
            <person name="Zhou Z."/>
            <person name="Hsiao Y.Y."/>
            <person name="Wu W.L."/>
            <person name="Chen Y.Y."/>
            <person name="Lin Y.F."/>
            <person name="Hsu J.L."/>
            <person name="Li C.Y."/>
            <person name="Wang Z.W."/>
            <person name="Zhao X."/>
            <person name="Zhong W.Y."/>
            <person name="Ma X.K."/>
            <person name="Ma L."/>
            <person name="Huang J."/>
            <person name="Chen G.Z."/>
            <person name="Huang M.Z."/>
            <person name="Huang L."/>
            <person name="Peng D.H."/>
            <person name="Luo Y.B."/>
            <person name="Zou S.Q."/>
            <person name="Chen S.P."/>
            <person name="Lan S."/>
            <person name="Tsai W.C."/>
            <person name="Van de Peer Y."/>
            <person name="Liu Z.J."/>
        </authorList>
    </citation>
    <scope>NUCLEOTIDE SEQUENCE [LARGE SCALE GENOMIC DNA]</scope>
    <source>
        <strain evidence="5">Lor288</strain>
    </source>
</reference>